<dbReference type="CDD" id="cd01106">
    <property type="entry name" value="HTH_TipAL-Mta"/>
    <property type="match status" value="1"/>
</dbReference>
<name>A0A6N9H9H3_9MICO</name>
<dbReference type="InterPro" id="IPR036244">
    <property type="entry name" value="TipA-like_antibiotic-bd"/>
</dbReference>
<evidence type="ECO:0000259" key="5">
    <source>
        <dbReference type="PROSITE" id="PS50937"/>
    </source>
</evidence>
<dbReference type="SUPFAM" id="SSF46955">
    <property type="entry name" value="Putative DNA-binding domain"/>
    <property type="match status" value="1"/>
</dbReference>
<dbReference type="Pfam" id="PF13411">
    <property type="entry name" value="MerR_1"/>
    <property type="match status" value="1"/>
</dbReference>
<reference evidence="6 7" key="1">
    <citation type="submission" date="2020-01" db="EMBL/GenBank/DDBJ databases">
        <authorList>
            <person name="Deng T."/>
        </authorList>
    </citation>
    <scope>NUCLEOTIDE SEQUENCE [LARGE SCALE GENOMIC DNA]</scope>
    <source>
        <strain evidence="6 7">5221</strain>
    </source>
</reference>
<dbReference type="Gene3D" id="1.10.490.50">
    <property type="entry name" value="Antibiotic binding domain of TipA-like multidrug resistance regulators"/>
    <property type="match status" value="1"/>
</dbReference>
<dbReference type="RefSeq" id="WP_160954110.1">
    <property type="nucleotide sequence ID" value="NZ_WWEQ01000069.1"/>
</dbReference>
<sequence length="268" mass="30084">MSSAAEPDEGLTVGATARAVGVSVRALHHWDEIGLVSPSARTWAGYRLYAGCDIARLQRVLVYRELGMRLDEIARVLDDPDVDVAGHLVRQRELLAARIDRLQEMVSAVDRMMEVHRMDERLTPQEQAEAFGSQWDDRYAQEAQEHWGDTPEWEQSERVKAQLSAADWERVRAEAESFEEDLAAAFAAGTAPGSPAANALAERHFAQIGQWFDMTHQKQVLIATGYVQDPRYVEYYDRLGAGLTAWLKEVIDANARAHGVDPQAARWE</sequence>
<keyword evidence="4" id="KW-0804">Transcription</keyword>
<accession>A0A6N9H9H3</accession>
<dbReference type="PANTHER" id="PTHR30204:SF69">
    <property type="entry name" value="MERR-FAMILY TRANSCRIPTIONAL REGULATOR"/>
    <property type="match status" value="1"/>
</dbReference>
<keyword evidence="1" id="KW-0678">Repressor</keyword>
<keyword evidence="7" id="KW-1185">Reference proteome</keyword>
<dbReference type="Pfam" id="PF07739">
    <property type="entry name" value="TipAS"/>
    <property type="match status" value="1"/>
</dbReference>
<comment type="caution">
    <text evidence="6">The sequence shown here is derived from an EMBL/GenBank/DDBJ whole genome shotgun (WGS) entry which is preliminary data.</text>
</comment>
<dbReference type="SMART" id="SM00422">
    <property type="entry name" value="HTH_MERR"/>
    <property type="match status" value="1"/>
</dbReference>
<dbReference type="InterPro" id="IPR000551">
    <property type="entry name" value="MerR-type_HTH_dom"/>
</dbReference>
<dbReference type="GO" id="GO:0003700">
    <property type="term" value="F:DNA-binding transcription factor activity"/>
    <property type="evidence" value="ECO:0007669"/>
    <property type="project" value="InterPro"/>
</dbReference>
<keyword evidence="3 6" id="KW-0238">DNA-binding</keyword>
<dbReference type="Proteomes" id="UP000469215">
    <property type="component" value="Unassembled WGS sequence"/>
</dbReference>
<proteinExistence type="predicted"/>
<evidence type="ECO:0000313" key="7">
    <source>
        <dbReference type="Proteomes" id="UP000469215"/>
    </source>
</evidence>
<feature type="domain" description="HTH merR-type" evidence="5">
    <location>
        <begin position="10"/>
        <end position="79"/>
    </location>
</feature>
<evidence type="ECO:0000256" key="1">
    <source>
        <dbReference type="ARBA" id="ARBA00022491"/>
    </source>
</evidence>
<dbReference type="SUPFAM" id="SSF89082">
    <property type="entry name" value="Antibiotic binding domain of TipA-like multidrug resistance regulators"/>
    <property type="match status" value="1"/>
</dbReference>
<evidence type="ECO:0000256" key="2">
    <source>
        <dbReference type="ARBA" id="ARBA00023015"/>
    </source>
</evidence>
<dbReference type="GO" id="GO:0003677">
    <property type="term" value="F:DNA binding"/>
    <property type="evidence" value="ECO:0007669"/>
    <property type="project" value="UniProtKB-KW"/>
</dbReference>
<keyword evidence="2" id="KW-0805">Transcription regulation</keyword>
<dbReference type="InterPro" id="IPR012925">
    <property type="entry name" value="TipAS_dom"/>
</dbReference>
<evidence type="ECO:0000256" key="3">
    <source>
        <dbReference type="ARBA" id="ARBA00023125"/>
    </source>
</evidence>
<dbReference type="PROSITE" id="PS50937">
    <property type="entry name" value="HTH_MERR_2"/>
    <property type="match status" value="1"/>
</dbReference>
<dbReference type="PRINTS" id="PR00040">
    <property type="entry name" value="HTHMERR"/>
</dbReference>
<dbReference type="EMBL" id="WWEQ01000069">
    <property type="protein sequence ID" value="MYM20697.1"/>
    <property type="molecule type" value="Genomic_DNA"/>
</dbReference>
<dbReference type="Gene3D" id="1.10.1660.10">
    <property type="match status" value="1"/>
</dbReference>
<protein>
    <submittedName>
        <fullName evidence="6">MerR family DNA-binding transcriptional regulator</fullName>
    </submittedName>
</protein>
<organism evidence="6 7">
    <name type="scientific">Brevibacterium rongguiense</name>
    <dbReference type="NCBI Taxonomy" id="2695267"/>
    <lineage>
        <taxon>Bacteria</taxon>
        <taxon>Bacillati</taxon>
        <taxon>Actinomycetota</taxon>
        <taxon>Actinomycetes</taxon>
        <taxon>Micrococcales</taxon>
        <taxon>Brevibacteriaceae</taxon>
        <taxon>Brevibacterium</taxon>
    </lineage>
</organism>
<dbReference type="InterPro" id="IPR009061">
    <property type="entry name" value="DNA-bd_dom_put_sf"/>
</dbReference>
<dbReference type="AlphaFoldDB" id="A0A6N9H9H3"/>
<dbReference type="PANTHER" id="PTHR30204">
    <property type="entry name" value="REDOX-CYCLING DRUG-SENSING TRANSCRIPTIONAL ACTIVATOR SOXR"/>
    <property type="match status" value="1"/>
</dbReference>
<evidence type="ECO:0000256" key="4">
    <source>
        <dbReference type="ARBA" id="ARBA00023163"/>
    </source>
</evidence>
<gene>
    <name evidence="6" type="ORF">GSY69_12195</name>
</gene>
<evidence type="ECO:0000313" key="6">
    <source>
        <dbReference type="EMBL" id="MYM20697.1"/>
    </source>
</evidence>
<dbReference type="InterPro" id="IPR047057">
    <property type="entry name" value="MerR_fam"/>
</dbReference>